<evidence type="ECO:0000313" key="2">
    <source>
        <dbReference type="EMBL" id="KAJ4828882.1"/>
    </source>
</evidence>
<comment type="caution">
    <text evidence="2">The sequence shown here is derived from an EMBL/GenBank/DDBJ whole genome shotgun (WGS) entry which is preliminary data.</text>
</comment>
<organism evidence="2 3">
    <name type="scientific">Turnera subulata</name>
    <dbReference type="NCBI Taxonomy" id="218843"/>
    <lineage>
        <taxon>Eukaryota</taxon>
        <taxon>Viridiplantae</taxon>
        <taxon>Streptophyta</taxon>
        <taxon>Embryophyta</taxon>
        <taxon>Tracheophyta</taxon>
        <taxon>Spermatophyta</taxon>
        <taxon>Magnoliopsida</taxon>
        <taxon>eudicotyledons</taxon>
        <taxon>Gunneridae</taxon>
        <taxon>Pentapetalae</taxon>
        <taxon>rosids</taxon>
        <taxon>fabids</taxon>
        <taxon>Malpighiales</taxon>
        <taxon>Passifloraceae</taxon>
        <taxon>Turnera</taxon>
    </lineage>
</organism>
<feature type="compositionally biased region" description="Polar residues" evidence="1">
    <location>
        <begin position="200"/>
        <end position="215"/>
    </location>
</feature>
<evidence type="ECO:0000256" key="1">
    <source>
        <dbReference type="SAM" id="MobiDB-lite"/>
    </source>
</evidence>
<protein>
    <submittedName>
        <fullName evidence="2">Uncharacterized protein</fullName>
    </submittedName>
</protein>
<sequence length="266" mass="29300">MAIDVCSEISSAGISPRISFSHDLNQTTDAASMEDHQIRLDSCLLEPDFNFCVNNSFGQELSSADELFSNGKILPVQIKKQFVSSTKHSQQPKPATSHPPQISAETTEKKLLKEFLSMSIDAEEKPASKSFWQFKRSSSLNSDSSRSKGLIRSLHFLSRSYSTGSAPNPPKQAMSSKESTPHQKPRLQKQHSVPSRKRSVTTSHGAFYPYSSSQRPPLRKCGSHGNGVRISPVLNIPPPYISRGTADLFFGIGSLFCNGKVKKKKS</sequence>
<reference evidence="2" key="1">
    <citation type="submission" date="2022-02" db="EMBL/GenBank/DDBJ databases">
        <authorList>
            <person name="Henning P.M."/>
            <person name="McCubbin A.G."/>
            <person name="Shore J.S."/>
        </authorList>
    </citation>
    <scope>NUCLEOTIDE SEQUENCE</scope>
    <source>
        <strain evidence="2">F60SS</strain>
        <tissue evidence="2">Leaves</tissue>
    </source>
</reference>
<accession>A0A9Q0FCN5</accession>
<dbReference type="PANTHER" id="PTHR36757">
    <property type="entry name" value="BNAANNG22500D PROTEIN"/>
    <property type="match status" value="1"/>
</dbReference>
<dbReference type="Proteomes" id="UP001141552">
    <property type="component" value="Unassembled WGS sequence"/>
</dbReference>
<feature type="region of interest" description="Disordered" evidence="1">
    <location>
        <begin position="83"/>
        <end position="104"/>
    </location>
</feature>
<dbReference type="OrthoDB" id="1923860at2759"/>
<dbReference type="EMBL" id="JAKUCV010006052">
    <property type="protein sequence ID" value="KAJ4828882.1"/>
    <property type="molecule type" value="Genomic_DNA"/>
</dbReference>
<proteinExistence type="predicted"/>
<keyword evidence="3" id="KW-1185">Reference proteome</keyword>
<gene>
    <name evidence="2" type="ORF">Tsubulata_039852</name>
</gene>
<dbReference type="AlphaFoldDB" id="A0A9Q0FCN5"/>
<reference evidence="2" key="2">
    <citation type="journal article" date="2023" name="Plants (Basel)">
        <title>Annotation of the Turnera subulata (Passifloraceae) Draft Genome Reveals the S-Locus Evolved after the Divergence of Turneroideae from Passifloroideae in a Stepwise Manner.</title>
        <authorList>
            <person name="Henning P.M."/>
            <person name="Roalson E.H."/>
            <person name="Mir W."/>
            <person name="McCubbin A.G."/>
            <person name="Shore J.S."/>
        </authorList>
    </citation>
    <scope>NUCLEOTIDE SEQUENCE</scope>
    <source>
        <strain evidence="2">F60SS</strain>
    </source>
</reference>
<feature type="compositionally biased region" description="Basic residues" evidence="1">
    <location>
        <begin position="183"/>
        <end position="199"/>
    </location>
</feature>
<name>A0A9Q0FCN5_9ROSI</name>
<dbReference type="PANTHER" id="PTHR36757:SF1">
    <property type="entry name" value="GENOME ASSEMBLY, CHROMOSOME: A04"/>
    <property type="match status" value="1"/>
</dbReference>
<feature type="region of interest" description="Disordered" evidence="1">
    <location>
        <begin position="161"/>
        <end position="224"/>
    </location>
</feature>
<evidence type="ECO:0000313" key="3">
    <source>
        <dbReference type="Proteomes" id="UP001141552"/>
    </source>
</evidence>